<dbReference type="KEGG" id="vg:1261724"/>
<protein>
    <submittedName>
        <fullName evidence="2">Uncharacterized protein</fullName>
    </submittedName>
</protein>
<evidence type="ECO:0000313" key="3">
    <source>
        <dbReference type="Proteomes" id="UP000001155"/>
    </source>
</evidence>
<name>O80215_METM2</name>
<evidence type="ECO:0000313" key="2">
    <source>
        <dbReference type="EMBL" id="AAC27064.1"/>
    </source>
</evidence>
<sequence length="354" mass="39227">MVSDKWLQENRGWYRVPIKDPTIQFLESDDWNVDVGWSLGETRKKTVAYSPFTNPGASAARFSFNKPVENWRYMVIEVPDFSEPIGVSSKGAAVMAQGGRPSATAGIWTVAWVSGPMTYADWDAEIKALVIDPGYYVNKDWTVNMKYWSSARSGPVFSVSTVKLYKVGPPGGEGVPFPLFDESEYDNPEWGNRNPRGPSPAGPKYVDYGPSHSGNPVGGRTPPFEEAKESDGSPSTPSVPTETDTKDVGSDLFNKDTDSDEKNPLSDNPRVSEKAKRPNSEVECVVEGYFDCKVGDHIIIPEDPLRRRFIVTEVEYEFMGGALRTHIRGSIDGDIRFTTATIITGVVNYLFGRR</sequence>
<dbReference type="PIR" id="T12741">
    <property type="entry name" value="T12741"/>
</dbReference>
<accession>O80215</accession>
<keyword evidence="3" id="KW-1185">Reference proteome</keyword>
<feature type="region of interest" description="Disordered" evidence="1">
    <location>
        <begin position="177"/>
        <end position="278"/>
    </location>
</feature>
<dbReference type="GeneID" id="1261724"/>
<dbReference type="Proteomes" id="UP000001155">
    <property type="component" value="Segment"/>
</dbReference>
<dbReference type="EMBL" id="AF065411">
    <property type="protein sequence ID" value="AAC27064.1"/>
    <property type="molecule type" value="Genomic_DNA"/>
</dbReference>
<dbReference type="RefSeq" id="NP_046980.1">
    <property type="nucleotide sequence ID" value="NC_001902.1"/>
</dbReference>
<reference evidence="2 3" key="1">
    <citation type="journal article" date="1998" name="Mol. Microbiol.">
        <title>Molecular analysis of Methanobacterium phage psiM2.</title>
        <authorList>
            <person name="Pfister P."/>
            <person name="Wasserfallen A."/>
            <person name="Stettler R."/>
            <person name="Leisinger T."/>
        </authorList>
    </citation>
    <scope>NUCLEOTIDE SEQUENCE</scope>
</reference>
<evidence type="ECO:0000256" key="1">
    <source>
        <dbReference type="SAM" id="MobiDB-lite"/>
    </source>
</evidence>
<feature type="compositionally biased region" description="Basic and acidic residues" evidence="1">
    <location>
        <begin position="243"/>
        <end position="278"/>
    </location>
</feature>
<proteinExistence type="predicted"/>
<feature type="compositionally biased region" description="Polar residues" evidence="1">
    <location>
        <begin position="232"/>
        <end position="242"/>
    </location>
</feature>
<organism evidence="2 3">
    <name type="scientific">Methanobacterium phage psiM2</name>
    <name type="common">PsiM2</name>
    <dbReference type="NCBI Taxonomy" id="77048"/>
    <lineage>
        <taxon>Viruses</taxon>
        <taxon>Duplodnaviria</taxon>
        <taxon>Heunggongvirae</taxon>
        <taxon>Uroviricota</taxon>
        <taxon>Caudoviricetes</taxon>
        <taxon>Methanobavirales</taxon>
        <taxon>Leisingerviridae</taxon>
        <taxon>Psimunavirus</taxon>
        <taxon>Psimunavirus limi</taxon>
        <taxon>Psimunavirus psiM2</taxon>
    </lineage>
</organism>